<dbReference type="GO" id="GO:0008652">
    <property type="term" value="P:amino acid biosynthetic process"/>
    <property type="evidence" value="ECO:0007669"/>
    <property type="project" value="UniProtKB-KW"/>
</dbReference>
<dbReference type="Gene3D" id="3.40.50.720">
    <property type="entry name" value="NAD(P)-binding Rossmann-like Domain"/>
    <property type="match status" value="2"/>
</dbReference>
<dbReference type="EMBL" id="LCBF01000016">
    <property type="protein sequence ID" value="KKS06972.1"/>
    <property type="molecule type" value="Genomic_DNA"/>
</dbReference>
<evidence type="ECO:0000256" key="4">
    <source>
        <dbReference type="ARBA" id="ARBA00023027"/>
    </source>
</evidence>
<dbReference type="GO" id="GO:0016616">
    <property type="term" value="F:oxidoreductase activity, acting on the CH-OH group of donors, NAD or NADP as acceptor"/>
    <property type="evidence" value="ECO:0007669"/>
    <property type="project" value="InterPro"/>
</dbReference>
<feature type="domain" description="D-isomer specific 2-hydroxyacid dehydrogenase NAD-binding" evidence="7">
    <location>
        <begin position="108"/>
        <end position="286"/>
    </location>
</feature>
<dbReference type="InterPro" id="IPR029752">
    <property type="entry name" value="D-isomer_DH_CS1"/>
</dbReference>
<sequence>MKLLITREIPQAGINILKQYKDIELDYRQGPPLSEKELLAAVKDVDAVIPAASDKINKKIINAAKKLRVIAAYSVGYDHIDVPHATSKNIFVGNTPGDLTESVAEHALALMLSAGRRIPEADRFCRTGNNKYWNPMDFVGPKIMGDTLGIIGFGRIGQHLARMAKNGLNMRILYTDVNRHPEAESLLDAEKVELDYLLENSDFISIHCNLTPETENMIGENEFRKMKPLAYIINTARGKIINEEALARALKQDYIAGAALDVFANEPEIHPELKLLNNIVLTPHIGSATWEARLQMARMAAENVVDVLISNKPPRYLVNKELVKETVASLI</sequence>
<comment type="similarity">
    <text evidence="1 5">Belongs to the D-isomer specific 2-hydroxyacid dehydrogenase family.</text>
</comment>
<dbReference type="GO" id="GO:0051287">
    <property type="term" value="F:NAD binding"/>
    <property type="evidence" value="ECO:0007669"/>
    <property type="project" value="InterPro"/>
</dbReference>
<dbReference type="SUPFAM" id="SSF51735">
    <property type="entry name" value="NAD(P)-binding Rossmann-fold domains"/>
    <property type="match status" value="1"/>
</dbReference>
<dbReference type="PANTHER" id="PTHR42789">
    <property type="entry name" value="D-ISOMER SPECIFIC 2-HYDROXYACID DEHYDROGENASE FAMILY PROTEIN (AFU_ORTHOLOGUE AFUA_6G10090)"/>
    <property type="match status" value="1"/>
</dbReference>
<proteinExistence type="inferred from homology"/>
<dbReference type="InterPro" id="IPR036291">
    <property type="entry name" value="NAD(P)-bd_dom_sf"/>
</dbReference>
<protein>
    <submittedName>
        <fullName evidence="8">Lactate dehydrogenase and related dehydrogenase</fullName>
    </submittedName>
</protein>
<dbReference type="InterPro" id="IPR050857">
    <property type="entry name" value="D-2-hydroxyacid_DH"/>
</dbReference>
<comment type="caution">
    <text evidence="8">The sequence shown here is derived from an EMBL/GenBank/DDBJ whole genome shotgun (WGS) entry which is preliminary data.</text>
</comment>
<dbReference type="SUPFAM" id="SSF52283">
    <property type="entry name" value="Formate/glycerate dehydrogenase catalytic domain-like"/>
    <property type="match status" value="1"/>
</dbReference>
<dbReference type="PATRIC" id="fig|1619131.3.peg.424"/>
<evidence type="ECO:0000313" key="8">
    <source>
        <dbReference type="EMBL" id="KKS06972.1"/>
    </source>
</evidence>
<dbReference type="InterPro" id="IPR006139">
    <property type="entry name" value="D-isomer_2_OHA_DH_cat_dom"/>
</dbReference>
<dbReference type="Proteomes" id="UP000034544">
    <property type="component" value="Unassembled WGS sequence"/>
</dbReference>
<organism evidence="8 9">
    <name type="scientific">candidate division WWE3 bacterium GW2011_GWE1_41_27</name>
    <dbReference type="NCBI Taxonomy" id="1619131"/>
    <lineage>
        <taxon>Bacteria</taxon>
        <taxon>Katanobacteria</taxon>
    </lineage>
</organism>
<evidence type="ECO:0000256" key="1">
    <source>
        <dbReference type="ARBA" id="ARBA00005854"/>
    </source>
</evidence>
<dbReference type="AlphaFoldDB" id="A0A0G0W4N2"/>
<evidence type="ECO:0000313" key="9">
    <source>
        <dbReference type="Proteomes" id="UP000034544"/>
    </source>
</evidence>
<evidence type="ECO:0000259" key="6">
    <source>
        <dbReference type="Pfam" id="PF00389"/>
    </source>
</evidence>
<keyword evidence="2" id="KW-0028">Amino-acid biosynthesis</keyword>
<keyword evidence="4" id="KW-0520">NAD</keyword>
<dbReference type="FunFam" id="3.40.50.720:FF:000203">
    <property type="entry name" value="D-3-phosphoglycerate dehydrogenase (SerA)"/>
    <property type="match status" value="1"/>
</dbReference>
<dbReference type="InterPro" id="IPR006140">
    <property type="entry name" value="D-isomer_DH_NAD-bd"/>
</dbReference>
<dbReference type="CDD" id="cd05301">
    <property type="entry name" value="GDH"/>
    <property type="match status" value="1"/>
</dbReference>
<dbReference type="Pfam" id="PF02826">
    <property type="entry name" value="2-Hacid_dh_C"/>
    <property type="match status" value="1"/>
</dbReference>
<dbReference type="Pfam" id="PF00389">
    <property type="entry name" value="2-Hacid_dh"/>
    <property type="match status" value="1"/>
</dbReference>
<evidence type="ECO:0000256" key="5">
    <source>
        <dbReference type="RuleBase" id="RU003719"/>
    </source>
</evidence>
<evidence type="ECO:0000256" key="2">
    <source>
        <dbReference type="ARBA" id="ARBA00022605"/>
    </source>
</evidence>
<reference evidence="8 9" key="1">
    <citation type="journal article" date="2015" name="Nature">
        <title>rRNA introns, odd ribosomes, and small enigmatic genomes across a large radiation of phyla.</title>
        <authorList>
            <person name="Brown C.T."/>
            <person name="Hug L.A."/>
            <person name="Thomas B.C."/>
            <person name="Sharon I."/>
            <person name="Castelle C.J."/>
            <person name="Singh A."/>
            <person name="Wilkins M.J."/>
            <person name="Williams K.H."/>
            <person name="Banfield J.F."/>
        </authorList>
    </citation>
    <scope>NUCLEOTIDE SEQUENCE [LARGE SCALE GENOMIC DNA]</scope>
</reference>
<gene>
    <name evidence="8" type="ORF">UU59_C0016G0029</name>
</gene>
<dbReference type="PROSITE" id="PS00065">
    <property type="entry name" value="D_2_HYDROXYACID_DH_1"/>
    <property type="match status" value="1"/>
</dbReference>
<evidence type="ECO:0000259" key="7">
    <source>
        <dbReference type="Pfam" id="PF02826"/>
    </source>
</evidence>
<feature type="domain" description="D-isomer specific 2-hydroxyacid dehydrogenase catalytic" evidence="6">
    <location>
        <begin position="4"/>
        <end position="319"/>
    </location>
</feature>
<keyword evidence="3 5" id="KW-0560">Oxidoreductase</keyword>
<name>A0A0G0W4N2_UNCKA</name>
<evidence type="ECO:0000256" key="3">
    <source>
        <dbReference type="ARBA" id="ARBA00023002"/>
    </source>
</evidence>
<accession>A0A0G0W4N2</accession>
<dbReference type="PANTHER" id="PTHR42789:SF1">
    <property type="entry name" value="D-ISOMER SPECIFIC 2-HYDROXYACID DEHYDROGENASE FAMILY PROTEIN (AFU_ORTHOLOGUE AFUA_6G10090)"/>
    <property type="match status" value="1"/>
</dbReference>